<reference evidence="2 3" key="1">
    <citation type="journal article" date="2024" name="Commun. Biol.">
        <title>Comparative genomic analysis of thermophilic fungi reveals convergent evolutionary adaptations and gene losses.</title>
        <authorList>
            <person name="Steindorff A.S."/>
            <person name="Aguilar-Pontes M.V."/>
            <person name="Robinson A.J."/>
            <person name="Andreopoulos B."/>
            <person name="LaButti K."/>
            <person name="Kuo A."/>
            <person name="Mondo S."/>
            <person name="Riley R."/>
            <person name="Otillar R."/>
            <person name="Haridas S."/>
            <person name="Lipzen A."/>
            <person name="Grimwood J."/>
            <person name="Schmutz J."/>
            <person name="Clum A."/>
            <person name="Reid I.D."/>
            <person name="Moisan M.C."/>
            <person name="Butler G."/>
            <person name="Nguyen T.T.M."/>
            <person name="Dewar K."/>
            <person name="Conant G."/>
            <person name="Drula E."/>
            <person name="Henrissat B."/>
            <person name="Hansel C."/>
            <person name="Singer S."/>
            <person name="Hutchinson M.I."/>
            <person name="de Vries R.P."/>
            <person name="Natvig D.O."/>
            <person name="Powell A.J."/>
            <person name="Tsang A."/>
            <person name="Grigoriev I.V."/>
        </authorList>
    </citation>
    <scope>NUCLEOTIDE SEQUENCE [LARGE SCALE GENOMIC DNA]</scope>
    <source>
        <strain evidence="2 3">ATCC 22073</strain>
    </source>
</reference>
<proteinExistence type="predicted"/>
<sequence length="109" mass="11965">MASGSPFHAITSRFSPSNILRRRSLSSSSTLSTSSRASSVERSPISRAAAAAAAGSVPRGHSPVNSIHSIILRRKSLFEEEQDEEERPLQILEPRPAMTFYSLEEMMSF</sequence>
<gene>
    <name evidence="2" type="ORF">VTJ83DRAFT_2053</name>
</gene>
<evidence type="ECO:0000313" key="2">
    <source>
        <dbReference type="EMBL" id="KAL2269869.1"/>
    </source>
</evidence>
<name>A0ABR4DIL5_9PEZI</name>
<feature type="compositionally biased region" description="Low complexity" evidence="1">
    <location>
        <begin position="23"/>
        <end position="54"/>
    </location>
</feature>
<accession>A0ABR4DIL5</accession>
<protein>
    <submittedName>
        <fullName evidence="2">Uncharacterized protein</fullName>
    </submittedName>
</protein>
<dbReference type="Proteomes" id="UP001600064">
    <property type="component" value="Unassembled WGS sequence"/>
</dbReference>
<organism evidence="2 3">
    <name type="scientific">Remersonia thermophila</name>
    <dbReference type="NCBI Taxonomy" id="72144"/>
    <lineage>
        <taxon>Eukaryota</taxon>
        <taxon>Fungi</taxon>
        <taxon>Dikarya</taxon>
        <taxon>Ascomycota</taxon>
        <taxon>Pezizomycotina</taxon>
        <taxon>Sordariomycetes</taxon>
        <taxon>Sordariomycetidae</taxon>
        <taxon>Sordariales</taxon>
        <taxon>Sordariales incertae sedis</taxon>
        <taxon>Remersonia</taxon>
    </lineage>
</organism>
<dbReference type="EMBL" id="JAZGUE010000002">
    <property type="protein sequence ID" value="KAL2269869.1"/>
    <property type="molecule type" value="Genomic_DNA"/>
</dbReference>
<dbReference type="GeneID" id="98122925"/>
<comment type="caution">
    <text evidence="2">The sequence shown here is derived from an EMBL/GenBank/DDBJ whole genome shotgun (WGS) entry which is preliminary data.</text>
</comment>
<feature type="region of interest" description="Disordered" evidence="1">
    <location>
        <begin position="23"/>
        <end position="65"/>
    </location>
</feature>
<evidence type="ECO:0000256" key="1">
    <source>
        <dbReference type="SAM" id="MobiDB-lite"/>
    </source>
</evidence>
<keyword evidence="3" id="KW-1185">Reference proteome</keyword>
<evidence type="ECO:0000313" key="3">
    <source>
        <dbReference type="Proteomes" id="UP001600064"/>
    </source>
</evidence>
<dbReference type="RefSeq" id="XP_070868593.1">
    <property type="nucleotide sequence ID" value="XM_071008281.1"/>
</dbReference>